<dbReference type="EMBL" id="FXZE01000013">
    <property type="protein sequence ID" value="SMX94773.1"/>
    <property type="molecule type" value="Genomic_DNA"/>
</dbReference>
<name>A0A2H1K4X6_9MICO</name>
<feature type="compositionally biased region" description="Basic and acidic residues" evidence="1">
    <location>
        <begin position="1"/>
        <end position="15"/>
    </location>
</feature>
<feature type="compositionally biased region" description="Basic and acidic residues" evidence="1">
    <location>
        <begin position="30"/>
        <end position="40"/>
    </location>
</feature>
<feature type="compositionally biased region" description="Basic and acidic residues" evidence="1">
    <location>
        <begin position="168"/>
        <end position="177"/>
    </location>
</feature>
<feature type="compositionally biased region" description="Low complexity" evidence="1">
    <location>
        <begin position="145"/>
        <end position="156"/>
    </location>
</feature>
<protein>
    <submittedName>
        <fullName evidence="2">Uncharacterized protein</fullName>
    </submittedName>
</protein>
<accession>A0A2H1K4X6</accession>
<dbReference type="AlphaFoldDB" id="A0A2H1K4X6"/>
<feature type="region of interest" description="Disordered" evidence="1">
    <location>
        <begin position="1"/>
        <end position="40"/>
    </location>
</feature>
<keyword evidence="3" id="KW-1185">Reference proteome</keyword>
<dbReference type="Proteomes" id="UP000234342">
    <property type="component" value="Unassembled WGS sequence"/>
</dbReference>
<evidence type="ECO:0000256" key="1">
    <source>
        <dbReference type="SAM" id="MobiDB-lite"/>
    </source>
</evidence>
<sequence>MPGEACEHGTDHDDPAVTPLAHAGQGELAQSHRPDDIRPKQAVDGLGRKLFERAGLALAGVVDENVDLGELVSEGLDAVGISEVQAKITHAGDPLGLPDPFRVSTRRQDRVTSVCQHPDQCGTDAGGAACDEHSEIRISHGQRPARSTSAASSSDAVRPAPELLATDRPARIPEKMHPPRKVPSSAL</sequence>
<evidence type="ECO:0000313" key="3">
    <source>
        <dbReference type="Proteomes" id="UP000234342"/>
    </source>
</evidence>
<reference evidence="3" key="1">
    <citation type="submission" date="2017-03" db="EMBL/GenBank/DDBJ databases">
        <authorList>
            <person name="Monnet C."/>
        </authorList>
    </citation>
    <scope>NUCLEOTIDE SEQUENCE [LARGE SCALE GENOMIC DNA]</scope>
    <source>
        <strain evidence="3">P10</strain>
    </source>
</reference>
<gene>
    <name evidence="2" type="ORF">BANT10_02688</name>
</gene>
<evidence type="ECO:0000313" key="2">
    <source>
        <dbReference type="EMBL" id="SMX94773.1"/>
    </source>
</evidence>
<feature type="region of interest" description="Disordered" evidence="1">
    <location>
        <begin position="120"/>
        <end position="187"/>
    </location>
</feature>
<organism evidence="2 3">
    <name type="scientific">Brevibacterium antiquum</name>
    <dbReference type="NCBI Taxonomy" id="234835"/>
    <lineage>
        <taxon>Bacteria</taxon>
        <taxon>Bacillati</taxon>
        <taxon>Actinomycetota</taxon>
        <taxon>Actinomycetes</taxon>
        <taxon>Micrococcales</taxon>
        <taxon>Brevibacteriaceae</taxon>
        <taxon>Brevibacterium</taxon>
    </lineage>
</organism>
<proteinExistence type="predicted"/>